<dbReference type="InterPro" id="IPR004531">
    <property type="entry name" value="Phe-tRNA-synth_IIc_bsu_arc_euk"/>
</dbReference>
<reference evidence="17" key="1">
    <citation type="submission" date="2021-01" db="EMBL/GenBank/DDBJ databases">
        <authorList>
            <person name="Corre E."/>
            <person name="Pelletier E."/>
            <person name="Niang G."/>
            <person name="Scheremetjew M."/>
            <person name="Finn R."/>
            <person name="Kale V."/>
            <person name="Holt S."/>
            <person name="Cochrane G."/>
            <person name="Meng A."/>
            <person name="Brown T."/>
            <person name="Cohen L."/>
        </authorList>
    </citation>
    <scope>NUCLEOTIDE SEQUENCE</scope>
    <source>
        <strain evidence="17">SoJaBio B1-5/56/2</strain>
    </source>
</reference>
<dbReference type="GO" id="GO:0004826">
    <property type="term" value="F:phenylalanine-tRNA ligase activity"/>
    <property type="evidence" value="ECO:0007669"/>
    <property type="project" value="UniProtKB-EC"/>
</dbReference>
<dbReference type="EC" id="6.1.1.20" evidence="5"/>
<dbReference type="SUPFAM" id="SSF46955">
    <property type="entry name" value="Putative DNA-binding domain"/>
    <property type="match status" value="2"/>
</dbReference>
<evidence type="ECO:0000256" key="9">
    <source>
        <dbReference type="ARBA" id="ARBA00022741"/>
    </source>
</evidence>
<dbReference type="FunFam" id="3.50.40.10:FF:000002">
    <property type="entry name" value="phenylalanine--tRNA ligase beta subunit"/>
    <property type="match status" value="1"/>
</dbReference>
<dbReference type="AlphaFoldDB" id="A0A7S4KGU1"/>
<dbReference type="Pfam" id="PF17759">
    <property type="entry name" value="tRNA_synthFbeta"/>
    <property type="match status" value="1"/>
</dbReference>
<protein>
    <recommendedName>
        <fullName evidence="5">phenylalanine--tRNA ligase</fullName>
        <ecNumber evidence="5">6.1.1.20</ecNumber>
    </recommendedName>
    <alternativeName>
        <fullName evidence="14">Phenylalanyl-tRNA synthetase beta subunit</fullName>
    </alternativeName>
</protein>
<dbReference type="GO" id="GO:0003723">
    <property type="term" value="F:RNA binding"/>
    <property type="evidence" value="ECO:0007669"/>
    <property type="project" value="InterPro"/>
</dbReference>
<keyword evidence="13" id="KW-0030">Aminoacyl-tRNA synthetase</keyword>
<keyword evidence="9" id="KW-0547">Nucleotide-binding</keyword>
<evidence type="ECO:0000256" key="14">
    <source>
        <dbReference type="ARBA" id="ARBA00033189"/>
    </source>
</evidence>
<proteinExistence type="inferred from homology"/>
<dbReference type="Pfam" id="PF18262">
    <property type="entry name" value="PhetRS_B1"/>
    <property type="match status" value="1"/>
</dbReference>
<evidence type="ECO:0000256" key="7">
    <source>
        <dbReference type="ARBA" id="ARBA00022598"/>
    </source>
</evidence>
<keyword evidence="6" id="KW-0963">Cytoplasm</keyword>
<keyword evidence="7" id="KW-0436">Ligase</keyword>
<dbReference type="SUPFAM" id="SSF55681">
    <property type="entry name" value="Class II aaRS and biotin synthetases"/>
    <property type="match status" value="1"/>
</dbReference>
<evidence type="ECO:0000256" key="3">
    <source>
        <dbReference type="ARBA" id="ARBA00007438"/>
    </source>
</evidence>
<comment type="cofactor">
    <cofactor evidence="1">
        <name>Mg(2+)</name>
        <dbReference type="ChEBI" id="CHEBI:18420"/>
    </cofactor>
</comment>
<keyword evidence="10" id="KW-0067">ATP-binding</keyword>
<dbReference type="InterPro" id="IPR009061">
    <property type="entry name" value="DNA-bd_dom_put_sf"/>
</dbReference>
<dbReference type="SUPFAM" id="SSF56037">
    <property type="entry name" value="PheT/TilS domain"/>
    <property type="match status" value="1"/>
</dbReference>
<name>A0A7S4KGU1_9EUKA</name>
<keyword evidence="11" id="KW-0460">Magnesium</keyword>
<dbReference type="CDD" id="cd00769">
    <property type="entry name" value="PheRS_beta_core"/>
    <property type="match status" value="1"/>
</dbReference>
<evidence type="ECO:0000256" key="6">
    <source>
        <dbReference type="ARBA" id="ARBA00022490"/>
    </source>
</evidence>
<keyword evidence="12" id="KW-0648">Protein biosynthesis</keyword>
<evidence type="ECO:0000259" key="16">
    <source>
        <dbReference type="PROSITE" id="PS51483"/>
    </source>
</evidence>
<dbReference type="InterPro" id="IPR041616">
    <property type="entry name" value="PheRS_beta_core"/>
</dbReference>
<dbReference type="InterPro" id="IPR005147">
    <property type="entry name" value="tRNA_synthase_B5-dom"/>
</dbReference>
<evidence type="ECO:0000256" key="12">
    <source>
        <dbReference type="ARBA" id="ARBA00022917"/>
    </source>
</evidence>
<dbReference type="GO" id="GO:0006432">
    <property type="term" value="P:phenylalanyl-tRNA aminoacylation"/>
    <property type="evidence" value="ECO:0007669"/>
    <property type="project" value="InterPro"/>
</dbReference>
<sequence length="581" mass="65344">MPTVGCNSEELWKALGKKYTKDEFEQLCFDFGIELDEVVEEKDAPDTYKIDIPANRYDLLCIEGITRSLRVYLGLEAPPKFTAVAPKKQRQVLEQTPATEKVRAVVLAAVLRDVTFTQESYKSFIDLQDKLHHNICRRRTLVSIGTHDLDTVQGPFLYDARPRSEIKFVPLNKKKAVNVHELYDDILQNDLHLKPYLDIIKGDLYPVIYDKKGTVLSLPPVINGDVSKITLNTKNVFIEITATDHTKAHIVLNTMVAMFSQYCKDKFTVEQVEIKNAKGKKSLSPDLTLRDCMCDVSYVNRILGLELKAEEMTNLLSKMCLSAKLEGEKLRVTVPITRSDILHACDVVEDVGIAYGFNNLPVAAPPTVCLGKQNELNRISDKLRLECALAGFTEILTLSLCSKEENFKNLNHEDDGSAVVIANPKTIEFQVGRTNLLVGMLKTLNNNRKLPLPLKLFEVSDVMFIDKTQEVGASNERHLVAGFYGKRSGFEDIHGLVDRLMMMLGVGPAHVPSDLKTEQQYFIKECNDPLYLANRAADLILVKDGKEQKVGSFGILHPHVLQRFALNNVCSAFEMNIEPFL</sequence>
<dbReference type="Gene3D" id="3.50.40.10">
    <property type="entry name" value="Phenylalanyl-trna Synthetase, Chain B, domain 3"/>
    <property type="match status" value="1"/>
</dbReference>
<dbReference type="SMART" id="SM00873">
    <property type="entry name" value="B3_4"/>
    <property type="match status" value="1"/>
</dbReference>
<dbReference type="Gene3D" id="3.30.930.10">
    <property type="entry name" value="Bira Bifunctional Protein, Domain 2"/>
    <property type="match status" value="1"/>
</dbReference>
<dbReference type="PANTHER" id="PTHR10947:SF0">
    <property type="entry name" value="PHENYLALANINE--TRNA LIGASE BETA SUBUNIT"/>
    <property type="match status" value="1"/>
</dbReference>
<evidence type="ECO:0000256" key="13">
    <source>
        <dbReference type="ARBA" id="ARBA00023146"/>
    </source>
</evidence>
<dbReference type="GO" id="GO:0009328">
    <property type="term" value="C:phenylalanine-tRNA ligase complex"/>
    <property type="evidence" value="ECO:0007669"/>
    <property type="project" value="TreeGrafter"/>
</dbReference>
<evidence type="ECO:0000256" key="10">
    <source>
        <dbReference type="ARBA" id="ARBA00022840"/>
    </source>
</evidence>
<dbReference type="InterPro" id="IPR045060">
    <property type="entry name" value="Phe-tRNA-ligase_IIc_bsu"/>
</dbReference>
<dbReference type="Pfam" id="PF03484">
    <property type="entry name" value="B5"/>
    <property type="match status" value="1"/>
</dbReference>
<evidence type="ECO:0000256" key="4">
    <source>
        <dbReference type="ARBA" id="ARBA00011209"/>
    </source>
</evidence>
<dbReference type="InterPro" id="IPR020825">
    <property type="entry name" value="Phe-tRNA_synthase-like_B3/B4"/>
</dbReference>
<organism evidence="17">
    <name type="scientific">Paramoeba aestuarina</name>
    <dbReference type="NCBI Taxonomy" id="180227"/>
    <lineage>
        <taxon>Eukaryota</taxon>
        <taxon>Amoebozoa</taxon>
        <taxon>Discosea</taxon>
        <taxon>Flabellinia</taxon>
        <taxon>Dactylopodida</taxon>
        <taxon>Paramoebidae</taxon>
        <taxon>Paramoeba</taxon>
    </lineage>
</organism>
<dbReference type="InterPro" id="IPR045864">
    <property type="entry name" value="aa-tRNA-synth_II/BPL/LPL"/>
</dbReference>
<evidence type="ECO:0000256" key="11">
    <source>
        <dbReference type="ARBA" id="ARBA00022842"/>
    </source>
</evidence>
<comment type="catalytic activity">
    <reaction evidence="15">
        <text>tRNA(Phe) + L-phenylalanine + ATP = L-phenylalanyl-tRNA(Phe) + AMP + diphosphate + H(+)</text>
        <dbReference type="Rhea" id="RHEA:19413"/>
        <dbReference type="Rhea" id="RHEA-COMP:9668"/>
        <dbReference type="Rhea" id="RHEA-COMP:9699"/>
        <dbReference type="ChEBI" id="CHEBI:15378"/>
        <dbReference type="ChEBI" id="CHEBI:30616"/>
        <dbReference type="ChEBI" id="CHEBI:33019"/>
        <dbReference type="ChEBI" id="CHEBI:58095"/>
        <dbReference type="ChEBI" id="CHEBI:78442"/>
        <dbReference type="ChEBI" id="CHEBI:78531"/>
        <dbReference type="ChEBI" id="CHEBI:456215"/>
        <dbReference type="EC" id="6.1.1.20"/>
    </reaction>
</comment>
<evidence type="ECO:0000256" key="15">
    <source>
        <dbReference type="ARBA" id="ARBA00049255"/>
    </source>
</evidence>
<comment type="subcellular location">
    <subcellularLocation>
        <location evidence="2">Cytoplasm</location>
    </subcellularLocation>
</comment>
<comment type="similarity">
    <text evidence="3">Belongs to the phenylalanyl-tRNA synthetase beta subunit family. Type 2 subfamily.</text>
</comment>
<dbReference type="Gene3D" id="3.30.56.10">
    <property type="match status" value="2"/>
</dbReference>
<accession>A0A7S4KGU1</accession>
<keyword evidence="8" id="KW-0479">Metal-binding</keyword>
<dbReference type="Pfam" id="PF03483">
    <property type="entry name" value="B3_4"/>
    <property type="match status" value="1"/>
</dbReference>
<dbReference type="EMBL" id="HBKR01009747">
    <property type="protein sequence ID" value="CAE2294116.1"/>
    <property type="molecule type" value="Transcribed_RNA"/>
</dbReference>
<dbReference type="InterPro" id="IPR040659">
    <property type="entry name" value="PhetRS_B1"/>
</dbReference>
<dbReference type="SMART" id="SM00874">
    <property type="entry name" value="B5"/>
    <property type="match status" value="1"/>
</dbReference>
<evidence type="ECO:0000256" key="2">
    <source>
        <dbReference type="ARBA" id="ARBA00004496"/>
    </source>
</evidence>
<dbReference type="PANTHER" id="PTHR10947">
    <property type="entry name" value="PHENYLALANYL-TRNA SYNTHETASE BETA CHAIN AND LEUCINE-RICH REPEAT-CONTAINING PROTEIN 47"/>
    <property type="match status" value="1"/>
</dbReference>
<evidence type="ECO:0000313" key="17">
    <source>
        <dbReference type="EMBL" id="CAE2294116.1"/>
    </source>
</evidence>
<feature type="domain" description="B5" evidence="16">
    <location>
        <begin position="287"/>
        <end position="362"/>
    </location>
</feature>
<evidence type="ECO:0000256" key="1">
    <source>
        <dbReference type="ARBA" id="ARBA00001946"/>
    </source>
</evidence>
<comment type="subunit">
    <text evidence="4">Tetramer of two alpha and two beta subunits.</text>
</comment>
<dbReference type="PROSITE" id="PS51483">
    <property type="entry name" value="B5"/>
    <property type="match status" value="1"/>
</dbReference>
<dbReference type="InterPro" id="IPR005146">
    <property type="entry name" value="B3/B4_tRNA-bd"/>
</dbReference>
<dbReference type="GO" id="GO:0005524">
    <property type="term" value="F:ATP binding"/>
    <property type="evidence" value="ECO:0007669"/>
    <property type="project" value="UniProtKB-KW"/>
</dbReference>
<evidence type="ECO:0000256" key="5">
    <source>
        <dbReference type="ARBA" id="ARBA00012814"/>
    </source>
</evidence>
<dbReference type="FunFam" id="3.30.930.10:FF:000059">
    <property type="entry name" value="phenylalanine--tRNA ligase beta subunit"/>
    <property type="match status" value="1"/>
</dbReference>
<dbReference type="NCBIfam" id="TIGR00471">
    <property type="entry name" value="pheT_arch"/>
    <property type="match status" value="1"/>
</dbReference>
<gene>
    <name evidence="17" type="ORF">NAES01612_LOCUS6491</name>
</gene>
<evidence type="ECO:0000256" key="8">
    <source>
        <dbReference type="ARBA" id="ARBA00022723"/>
    </source>
</evidence>
<dbReference type="GO" id="GO:0000287">
    <property type="term" value="F:magnesium ion binding"/>
    <property type="evidence" value="ECO:0007669"/>
    <property type="project" value="InterPro"/>
</dbReference>